<proteinExistence type="predicted"/>
<evidence type="ECO:0000256" key="1">
    <source>
        <dbReference type="SAM" id="Phobius"/>
    </source>
</evidence>
<reference evidence="2 3" key="1">
    <citation type="submission" date="2023-06" db="EMBL/GenBank/DDBJ databases">
        <title>Sporosarcina sp. nov., isolated from Korean traditional fermented seafood 'Jeotgal'.</title>
        <authorList>
            <person name="Yang A.I."/>
            <person name="Shin N.-R."/>
        </authorList>
    </citation>
    <scope>NUCLEOTIDE SEQUENCE [LARGE SCALE GENOMIC DNA]</scope>
    <source>
        <strain evidence="2 3">KCTC13119</strain>
    </source>
</reference>
<organism evidence="2 3">
    <name type="scientific">Sporosarcina saromensis</name>
    <dbReference type="NCBI Taxonomy" id="359365"/>
    <lineage>
        <taxon>Bacteria</taxon>
        <taxon>Bacillati</taxon>
        <taxon>Bacillota</taxon>
        <taxon>Bacilli</taxon>
        <taxon>Bacillales</taxon>
        <taxon>Caryophanaceae</taxon>
        <taxon>Sporosarcina</taxon>
    </lineage>
</organism>
<feature type="transmembrane region" description="Helical" evidence="1">
    <location>
        <begin position="6"/>
        <end position="29"/>
    </location>
</feature>
<dbReference type="Proteomes" id="UP001282284">
    <property type="component" value="Unassembled WGS sequence"/>
</dbReference>
<dbReference type="InterPro" id="IPR011989">
    <property type="entry name" value="ARM-like"/>
</dbReference>
<sequence>MNNFLIILLLCVLGVFLLLVCLCVVLIVYRIQEVRKEKLIEAYLTKRQHEWFAYLVEGQLSPKQLQPKSKIEKDAIDKLFFHCRVNFSSETISYGMKLFAMHYLEDYYKRQLNSRSKSIRMNVYYKIYLFEWKFLLADVVDKLTSKQEYSKEEYLMMYRIIAKFDPEHFIRYYLNPKVHLGEFDYRKLLFELDEEHLLSLANLFDELPQTLQWILVEIVGVKFYVNWLPFLNKCLGSEDSELRIRALKSIASLERIENVSTYEVFATSPIWEERLMVAKVFGVAPPDLAEPVLQKLMIDPSYQVRLQAAHSLTKLKTSHQAFTTIIQTSLDESAVALAEEMLEKE</sequence>
<dbReference type="RefSeq" id="WP_317945598.1">
    <property type="nucleotide sequence ID" value="NZ_JAUBDI010000017.1"/>
</dbReference>
<keyword evidence="1" id="KW-1133">Transmembrane helix</keyword>
<accession>A0ABU4GBY5</accession>
<keyword evidence="3" id="KW-1185">Reference proteome</keyword>
<dbReference type="InterPro" id="IPR016024">
    <property type="entry name" value="ARM-type_fold"/>
</dbReference>
<gene>
    <name evidence="2" type="ORF">QT711_14980</name>
</gene>
<dbReference type="SUPFAM" id="SSF48371">
    <property type="entry name" value="ARM repeat"/>
    <property type="match status" value="1"/>
</dbReference>
<keyword evidence="1" id="KW-0472">Membrane</keyword>
<dbReference type="Gene3D" id="1.25.10.10">
    <property type="entry name" value="Leucine-rich Repeat Variant"/>
    <property type="match status" value="1"/>
</dbReference>
<evidence type="ECO:0000313" key="2">
    <source>
        <dbReference type="EMBL" id="MDW0114501.1"/>
    </source>
</evidence>
<evidence type="ECO:0000313" key="3">
    <source>
        <dbReference type="Proteomes" id="UP001282284"/>
    </source>
</evidence>
<evidence type="ECO:0008006" key="4">
    <source>
        <dbReference type="Google" id="ProtNLM"/>
    </source>
</evidence>
<keyword evidence="1" id="KW-0812">Transmembrane</keyword>
<dbReference type="EMBL" id="JAUBDI010000017">
    <property type="protein sequence ID" value="MDW0114501.1"/>
    <property type="molecule type" value="Genomic_DNA"/>
</dbReference>
<comment type="caution">
    <text evidence="2">The sequence shown here is derived from an EMBL/GenBank/DDBJ whole genome shotgun (WGS) entry which is preliminary data.</text>
</comment>
<protein>
    <recommendedName>
        <fullName evidence="4">HEAT repeat-containing protein</fullName>
    </recommendedName>
</protein>
<name>A0ABU4GBY5_9BACL</name>